<dbReference type="EMBL" id="JACHGY010000001">
    <property type="protein sequence ID" value="MBB6429040.1"/>
    <property type="molecule type" value="Genomic_DNA"/>
</dbReference>
<gene>
    <name evidence="3" type="ORF">HNQ40_000846</name>
</gene>
<feature type="compositionally biased region" description="Gly residues" evidence="2">
    <location>
        <begin position="18"/>
        <end position="43"/>
    </location>
</feature>
<organism evidence="3 4">
    <name type="scientific">Algisphaera agarilytica</name>
    <dbReference type="NCBI Taxonomy" id="1385975"/>
    <lineage>
        <taxon>Bacteria</taxon>
        <taxon>Pseudomonadati</taxon>
        <taxon>Planctomycetota</taxon>
        <taxon>Phycisphaerae</taxon>
        <taxon>Phycisphaerales</taxon>
        <taxon>Phycisphaeraceae</taxon>
        <taxon>Algisphaera</taxon>
    </lineage>
</organism>
<comment type="caution">
    <text evidence="3">The sequence shown here is derived from an EMBL/GenBank/DDBJ whole genome shotgun (WGS) entry which is preliminary data.</text>
</comment>
<evidence type="ECO:0000256" key="2">
    <source>
        <dbReference type="SAM" id="MobiDB-lite"/>
    </source>
</evidence>
<feature type="coiled-coil region" evidence="1">
    <location>
        <begin position="65"/>
        <end position="92"/>
    </location>
</feature>
<accession>A0A7X0H757</accession>
<name>A0A7X0H757_9BACT</name>
<dbReference type="Proteomes" id="UP000541810">
    <property type="component" value="Unassembled WGS sequence"/>
</dbReference>
<feature type="compositionally biased region" description="Low complexity" evidence="2">
    <location>
        <begin position="1"/>
        <end position="17"/>
    </location>
</feature>
<keyword evidence="4" id="KW-1185">Reference proteome</keyword>
<evidence type="ECO:0000256" key="1">
    <source>
        <dbReference type="SAM" id="Coils"/>
    </source>
</evidence>
<keyword evidence="1" id="KW-0175">Coiled coil</keyword>
<dbReference type="AlphaFoldDB" id="A0A7X0H757"/>
<reference evidence="3 4" key="1">
    <citation type="submission" date="2020-08" db="EMBL/GenBank/DDBJ databases">
        <title>Genomic Encyclopedia of Type Strains, Phase IV (KMG-IV): sequencing the most valuable type-strain genomes for metagenomic binning, comparative biology and taxonomic classification.</title>
        <authorList>
            <person name="Goeker M."/>
        </authorList>
    </citation>
    <scope>NUCLEOTIDE SEQUENCE [LARGE SCALE GENOMIC DNA]</scope>
    <source>
        <strain evidence="3 4">DSM 103725</strain>
    </source>
</reference>
<evidence type="ECO:0000313" key="3">
    <source>
        <dbReference type="EMBL" id="MBB6429040.1"/>
    </source>
</evidence>
<evidence type="ECO:0000313" key="4">
    <source>
        <dbReference type="Proteomes" id="UP000541810"/>
    </source>
</evidence>
<proteinExistence type="predicted"/>
<feature type="region of interest" description="Disordered" evidence="2">
    <location>
        <begin position="1"/>
        <end position="54"/>
    </location>
</feature>
<protein>
    <submittedName>
        <fullName evidence="3">Uncharacterized protein</fullName>
    </submittedName>
</protein>
<sequence>MNPRRPNSNRPGGRRFSSGGGNRGGRSFGSGGGGRPRGGGRGGPDLPMLLGEPSPSLAKINAMNMEKLAVKIMSLREEQQRMNAKLERLLARDPAAPEEKIKQAKDTLVRLKALEEAAMTRLKGKAERKAQREQRGQ</sequence>